<dbReference type="GO" id="GO:0005524">
    <property type="term" value="F:ATP binding"/>
    <property type="evidence" value="ECO:0007669"/>
    <property type="project" value="InterPro"/>
</dbReference>
<proteinExistence type="predicted"/>
<dbReference type="AlphaFoldDB" id="A0A3L6SQS4"/>
<dbReference type="PANTHER" id="PTHR45631:SF19">
    <property type="entry name" value="PROTEIN KINASE DOMAIN-CONTAINING PROTEIN"/>
    <property type="match status" value="1"/>
</dbReference>
<dbReference type="Proteomes" id="UP000275267">
    <property type="component" value="Unassembled WGS sequence"/>
</dbReference>
<dbReference type="InterPro" id="IPR000719">
    <property type="entry name" value="Prot_kinase_dom"/>
</dbReference>
<dbReference type="SUPFAM" id="SSF56112">
    <property type="entry name" value="Protein kinase-like (PK-like)"/>
    <property type="match status" value="1"/>
</dbReference>
<comment type="caution">
    <text evidence="2">The sequence shown here is derived from an EMBL/GenBank/DDBJ whole genome shotgun (WGS) entry which is preliminary data.</text>
</comment>
<dbReference type="OrthoDB" id="683166at2759"/>
<dbReference type="GO" id="GO:0004672">
    <property type="term" value="F:protein kinase activity"/>
    <property type="evidence" value="ECO:0007669"/>
    <property type="project" value="InterPro"/>
</dbReference>
<gene>
    <name evidence="2" type="ORF">C2845_PM07G35610</name>
</gene>
<organism evidence="2 3">
    <name type="scientific">Panicum miliaceum</name>
    <name type="common">Proso millet</name>
    <name type="synonym">Broomcorn millet</name>
    <dbReference type="NCBI Taxonomy" id="4540"/>
    <lineage>
        <taxon>Eukaryota</taxon>
        <taxon>Viridiplantae</taxon>
        <taxon>Streptophyta</taxon>
        <taxon>Embryophyta</taxon>
        <taxon>Tracheophyta</taxon>
        <taxon>Spermatophyta</taxon>
        <taxon>Magnoliopsida</taxon>
        <taxon>Liliopsida</taxon>
        <taxon>Poales</taxon>
        <taxon>Poaceae</taxon>
        <taxon>PACMAD clade</taxon>
        <taxon>Panicoideae</taxon>
        <taxon>Panicodae</taxon>
        <taxon>Paniceae</taxon>
        <taxon>Panicinae</taxon>
        <taxon>Panicum</taxon>
        <taxon>Panicum sect. Panicum</taxon>
    </lineage>
</organism>
<protein>
    <recommendedName>
        <fullName evidence="1">Protein kinase domain-containing protein</fullName>
    </recommendedName>
</protein>
<dbReference type="Gene3D" id="1.10.510.10">
    <property type="entry name" value="Transferase(Phosphotransferase) domain 1"/>
    <property type="match status" value="1"/>
</dbReference>
<evidence type="ECO:0000259" key="1">
    <source>
        <dbReference type="PROSITE" id="PS50011"/>
    </source>
</evidence>
<dbReference type="STRING" id="4540.A0A3L6SQS4"/>
<accession>A0A3L6SQS4</accession>
<name>A0A3L6SQS4_PANMI</name>
<dbReference type="PANTHER" id="PTHR45631">
    <property type="entry name" value="OS07G0107800 PROTEIN-RELATED"/>
    <property type="match status" value="1"/>
</dbReference>
<evidence type="ECO:0000313" key="3">
    <source>
        <dbReference type="Proteomes" id="UP000275267"/>
    </source>
</evidence>
<dbReference type="PROSITE" id="PS50011">
    <property type="entry name" value="PROTEIN_KINASE_DOM"/>
    <property type="match status" value="1"/>
</dbReference>
<dbReference type="EMBL" id="PQIB02000004">
    <property type="protein sequence ID" value="RLN24420.1"/>
    <property type="molecule type" value="Genomic_DNA"/>
</dbReference>
<feature type="domain" description="Protein kinase" evidence="1">
    <location>
        <begin position="1"/>
        <end position="91"/>
    </location>
</feature>
<sequence length="161" mass="17662">MYSFGIILLELISGRPPISTISFGEHFRNIGPWAKLYYESGDIEAIIDPSGGYQDVQSIWKIAEAAVRCIDTEPRKRPCMPEVVKEIQDAMALERAASSSSETMRGGGGCPFSPAAVSVRSGGTMRSHDMVMDNLLLMDDDDDSTSFSGSVSKPYKYPELR</sequence>
<evidence type="ECO:0000313" key="2">
    <source>
        <dbReference type="EMBL" id="RLN24420.1"/>
    </source>
</evidence>
<keyword evidence="3" id="KW-1185">Reference proteome</keyword>
<dbReference type="InterPro" id="IPR011009">
    <property type="entry name" value="Kinase-like_dom_sf"/>
</dbReference>
<reference evidence="3" key="1">
    <citation type="journal article" date="2019" name="Nat. Commun.">
        <title>The genome of broomcorn millet.</title>
        <authorList>
            <person name="Zou C."/>
            <person name="Miki D."/>
            <person name="Li D."/>
            <person name="Tang Q."/>
            <person name="Xiao L."/>
            <person name="Rajput S."/>
            <person name="Deng P."/>
            <person name="Jia W."/>
            <person name="Huang R."/>
            <person name="Zhang M."/>
            <person name="Sun Y."/>
            <person name="Hu J."/>
            <person name="Fu X."/>
            <person name="Schnable P.S."/>
            <person name="Li F."/>
            <person name="Zhang H."/>
            <person name="Feng B."/>
            <person name="Zhu X."/>
            <person name="Liu R."/>
            <person name="Schnable J.C."/>
            <person name="Zhu J.-K."/>
            <person name="Zhang H."/>
        </authorList>
    </citation>
    <scope>NUCLEOTIDE SEQUENCE [LARGE SCALE GENOMIC DNA]</scope>
</reference>